<evidence type="ECO:0000313" key="1">
    <source>
        <dbReference type="EMBL" id="JAC64027.1"/>
    </source>
</evidence>
<name>A0A061QTP4_9CHLO</name>
<organism evidence="1">
    <name type="scientific">Tetraselmis sp. GSL018</name>
    <dbReference type="NCBI Taxonomy" id="582737"/>
    <lineage>
        <taxon>Eukaryota</taxon>
        <taxon>Viridiplantae</taxon>
        <taxon>Chlorophyta</taxon>
        <taxon>core chlorophytes</taxon>
        <taxon>Chlorodendrophyceae</taxon>
        <taxon>Chlorodendrales</taxon>
        <taxon>Chlorodendraceae</taxon>
        <taxon>Tetraselmis</taxon>
    </lineage>
</organism>
<dbReference type="EMBL" id="GBEZ01022829">
    <property type="protein sequence ID" value="JAC64027.1"/>
    <property type="molecule type" value="Transcribed_RNA"/>
</dbReference>
<accession>A0A061QTP4</accession>
<protein>
    <submittedName>
        <fullName evidence="1">Uncharacterized protein</fullName>
    </submittedName>
</protein>
<feature type="non-terminal residue" evidence="1">
    <location>
        <position position="1"/>
    </location>
</feature>
<dbReference type="AlphaFoldDB" id="A0A061QTP4"/>
<gene>
    <name evidence="1" type="ORF">TSPGSL018_19202</name>
</gene>
<feature type="non-terminal residue" evidence="1">
    <location>
        <position position="70"/>
    </location>
</feature>
<sequence>SLLSSTPRLPEPLCITAALRFSACCLELPARSPVDRSARILAAENSTCTQLWLRLPELSPELLSANRLCF</sequence>
<reference evidence="1" key="1">
    <citation type="submission" date="2014-05" db="EMBL/GenBank/DDBJ databases">
        <title>The transcriptome of the halophilic microalga Tetraselmis sp. GSL018 isolated from the Great Salt Lake, Utah.</title>
        <authorList>
            <person name="Jinkerson R.E."/>
            <person name="D'Adamo S."/>
            <person name="Posewitz M.C."/>
        </authorList>
    </citation>
    <scope>NUCLEOTIDE SEQUENCE</scope>
    <source>
        <strain evidence="1">GSL018</strain>
    </source>
</reference>
<proteinExistence type="predicted"/>